<organism evidence="1 2">
    <name type="scientific">Nitrosococcus watsoni (strain C-113)</name>
    <dbReference type="NCBI Taxonomy" id="105559"/>
    <lineage>
        <taxon>Bacteria</taxon>
        <taxon>Pseudomonadati</taxon>
        <taxon>Pseudomonadota</taxon>
        <taxon>Gammaproteobacteria</taxon>
        <taxon>Chromatiales</taxon>
        <taxon>Chromatiaceae</taxon>
        <taxon>Nitrosococcus</taxon>
    </lineage>
</organism>
<keyword evidence="2" id="KW-1185">Reference proteome</keyword>
<dbReference type="KEGG" id="nwa:Nwat_1145"/>
<dbReference type="Proteomes" id="UP000000393">
    <property type="component" value="Chromosome"/>
</dbReference>
<dbReference type="STRING" id="105559.Nwat_1145"/>
<evidence type="ECO:0000313" key="2">
    <source>
        <dbReference type="Proteomes" id="UP000000393"/>
    </source>
</evidence>
<evidence type="ECO:0000313" key="1">
    <source>
        <dbReference type="EMBL" id="ADJ28079.1"/>
    </source>
</evidence>
<sequence length="38" mass="4424">MSKGGTLILSFNFIARRQMILYVTFDAEMLRVLTEDNE</sequence>
<protein>
    <submittedName>
        <fullName evidence="1">Uncharacterized protein</fullName>
    </submittedName>
</protein>
<gene>
    <name evidence="1" type="ordered locus">Nwat_1145</name>
</gene>
<dbReference type="AlphaFoldDB" id="D8K5A2"/>
<accession>D8K5A2</accession>
<name>D8K5A2_NITWC</name>
<dbReference type="EMBL" id="CP002086">
    <property type="protein sequence ID" value="ADJ28079.1"/>
    <property type="molecule type" value="Genomic_DNA"/>
</dbReference>
<dbReference type="HOGENOM" id="CLU_3330722_0_0_6"/>
<proteinExistence type="predicted"/>
<reference evidence="1 2" key="1">
    <citation type="submission" date="2010-06" db="EMBL/GenBank/DDBJ databases">
        <title>Complete sequence of chromosome of Nitrosococcus watsoni C-113.</title>
        <authorList>
            <consortium name="US DOE Joint Genome Institute"/>
            <person name="Lucas S."/>
            <person name="Copeland A."/>
            <person name="Lapidus A."/>
            <person name="Cheng J.-F."/>
            <person name="Bruce D."/>
            <person name="Goodwin L."/>
            <person name="Pitluck S."/>
            <person name="Malfatti S.A."/>
            <person name="Chain P.S.G."/>
            <person name="Land M."/>
            <person name="Hauser L."/>
            <person name="Kyrpides N."/>
            <person name="Ivanova N."/>
            <person name="Cambell M.A."/>
            <person name="Heidelberg J.F."/>
            <person name="Klotz M.G."/>
            <person name="Woyke T."/>
        </authorList>
    </citation>
    <scope>NUCLEOTIDE SEQUENCE [LARGE SCALE GENOMIC DNA]</scope>
    <source>
        <strain evidence="1 2">C-113</strain>
    </source>
</reference>